<dbReference type="InterPro" id="IPR050445">
    <property type="entry name" value="Bact_polysacc_biosynth/exp"/>
</dbReference>
<dbReference type="NCBIfam" id="TIGR01005">
    <property type="entry name" value="eps_transp_fam"/>
    <property type="match status" value="1"/>
</dbReference>
<keyword evidence="10" id="KW-1185">Reference proteome</keyword>
<feature type="coiled-coil region" evidence="6">
    <location>
        <begin position="289"/>
        <end position="397"/>
    </location>
</feature>
<dbReference type="PANTHER" id="PTHR32309:SF13">
    <property type="entry name" value="FERRIC ENTEROBACTIN TRANSPORT PROTEIN FEPE"/>
    <property type="match status" value="1"/>
</dbReference>
<evidence type="ECO:0000259" key="8">
    <source>
        <dbReference type="Pfam" id="PF02706"/>
    </source>
</evidence>
<keyword evidence="2" id="KW-1003">Cell membrane</keyword>
<feature type="domain" description="Polysaccharide chain length determinant N-terminal" evidence="8">
    <location>
        <begin position="12"/>
        <end position="101"/>
    </location>
</feature>
<sequence>MSGAGSVGNDVDIDLGALFASLRRNGLFILGGAAVLAALALLFCLLATPEYQAETRILIETRESIFTRPNGETAADRPVIDQEGVKSQVEVLTSSDLLKKVGARLNLADTDEFGKPSLLSRGLIALGLKKDPSQIAGDENMLREMRKHLQVYNVPDSRVIVVQFSSEDPSLAAKASNAIADEYIALQRAAKLQSTDDATGWLEPEIADLSKRVKDAEAKVANYRASSDLLVGQNDSTLATQQLSETSSELSRVRANRAASEAKAASIRRALETGAALDTLPDIVSSGLMQRLRERQIQLNAQIADLSTSLLDGHPRIKALRSQLADLDQQIRGEGRKILESLENEASVARMRETELTRELNGKKAQAARAGDEEVELRALEREATAQRELLQTYLTRYREAASRTDRNYLPVDARVFSRAETPAEPYFPKTWPIVSATFVAGLLLLSIFVLLRELFSGRAMRPVDNDPQAPANEIQMPAGREAAYASSAAALADEKASPVAENPARPAPSAETIQQIYDSYTTIGEDVPENPHSVHTVASRLIELGVSRGLVVSPEGDDGSAASVHLTRELADRKLRSILIDMTGTGAISRAMLDGKTAAGITDLLASEKQFTEVIHSDHYSDAHVMPLGLADPERAMRAVDRLPIILDALEAAYDIVIVECGPSTADHVRRLTSSATQVILSVVDPDDNAVALSALDLDENGFEDVLILTDADTILPTPPSGEGHPGPHAAL</sequence>
<keyword evidence="6" id="KW-0175">Coiled coil</keyword>
<dbReference type="GO" id="GO:0004713">
    <property type="term" value="F:protein tyrosine kinase activity"/>
    <property type="evidence" value="ECO:0007669"/>
    <property type="project" value="TreeGrafter"/>
</dbReference>
<dbReference type="EMBL" id="QOZG01000011">
    <property type="protein sequence ID" value="RCS21951.1"/>
    <property type="molecule type" value="Genomic_DNA"/>
</dbReference>
<evidence type="ECO:0000256" key="6">
    <source>
        <dbReference type="SAM" id="Coils"/>
    </source>
</evidence>
<evidence type="ECO:0000256" key="5">
    <source>
        <dbReference type="ARBA" id="ARBA00023136"/>
    </source>
</evidence>
<keyword evidence="5 7" id="KW-0472">Membrane</keyword>
<evidence type="ECO:0000256" key="3">
    <source>
        <dbReference type="ARBA" id="ARBA00022692"/>
    </source>
</evidence>
<reference evidence="9 10" key="1">
    <citation type="submission" date="2018-07" db="EMBL/GenBank/DDBJ databases">
        <title>The draft genome of Phyllobacterium salinisoli.</title>
        <authorList>
            <person name="Liu L."/>
            <person name="Li L."/>
            <person name="Zhang X."/>
            <person name="Liang L."/>
        </authorList>
    </citation>
    <scope>NUCLEOTIDE SEQUENCE [LARGE SCALE GENOMIC DNA]</scope>
    <source>
        <strain evidence="9 10">LLAN61</strain>
    </source>
</reference>
<evidence type="ECO:0000256" key="4">
    <source>
        <dbReference type="ARBA" id="ARBA00022989"/>
    </source>
</evidence>
<keyword evidence="4 7" id="KW-1133">Transmembrane helix</keyword>
<dbReference type="InterPro" id="IPR003856">
    <property type="entry name" value="LPS_length_determ_N"/>
</dbReference>
<evidence type="ECO:0000256" key="7">
    <source>
        <dbReference type="SAM" id="Phobius"/>
    </source>
</evidence>
<name>A0A368JYA8_9HYPH</name>
<proteinExistence type="predicted"/>
<dbReference type="Proteomes" id="UP000253420">
    <property type="component" value="Unassembled WGS sequence"/>
</dbReference>
<dbReference type="OrthoDB" id="7786248at2"/>
<gene>
    <name evidence="9" type="ORF">DUT91_20555</name>
</gene>
<dbReference type="InterPro" id="IPR005700">
    <property type="entry name" value="EPS_ExoP-like"/>
</dbReference>
<dbReference type="PANTHER" id="PTHR32309">
    <property type="entry name" value="TYROSINE-PROTEIN KINASE"/>
    <property type="match status" value="1"/>
</dbReference>
<dbReference type="RefSeq" id="WP_114442363.1">
    <property type="nucleotide sequence ID" value="NZ_QOZG01000011.1"/>
</dbReference>
<dbReference type="AlphaFoldDB" id="A0A368JYA8"/>
<evidence type="ECO:0000256" key="2">
    <source>
        <dbReference type="ARBA" id="ARBA00022475"/>
    </source>
</evidence>
<evidence type="ECO:0000313" key="10">
    <source>
        <dbReference type="Proteomes" id="UP000253420"/>
    </source>
</evidence>
<evidence type="ECO:0000313" key="9">
    <source>
        <dbReference type="EMBL" id="RCS21951.1"/>
    </source>
</evidence>
<evidence type="ECO:0000256" key="1">
    <source>
        <dbReference type="ARBA" id="ARBA00004651"/>
    </source>
</evidence>
<accession>A0A368JYA8</accession>
<dbReference type="InterPro" id="IPR027417">
    <property type="entry name" value="P-loop_NTPase"/>
</dbReference>
<dbReference type="Pfam" id="PF02706">
    <property type="entry name" value="Wzz"/>
    <property type="match status" value="1"/>
</dbReference>
<feature type="transmembrane region" description="Helical" evidence="7">
    <location>
        <begin position="432"/>
        <end position="452"/>
    </location>
</feature>
<dbReference type="SUPFAM" id="SSF52540">
    <property type="entry name" value="P-loop containing nucleoside triphosphate hydrolases"/>
    <property type="match status" value="1"/>
</dbReference>
<dbReference type="Gene3D" id="3.40.50.300">
    <property type="entry name" value="P-loop containing nucleotide triphosphate hydrolases"/>
    <property type="match status" value="1"/>
</dbReference>
<comment type="caution">
    <text evidence="9">The sequence shown here is derived from an EMBL/GenBank/DDBJ whole genome shotgun (WGS) entry which is preliminary data.</text>
</comment>
<dbReference type="GO" id="GO:0005886">
    <property type="term" value="C:plasma membrane"/>
    <property type="evidence" value="ECO:0007669"/>
    <property type="project" value="UniProtKB-SubCell"/>
</dbReference>
<organism evidence="9 10">
    <name type="scientific">Phyllobacterium salinisoli</name>
    <dbReference type="NCBI Taxonomy" id="1899321"/>
    <lineage>
        <taxon>Bacteria</taxon>
        <taxon>Pseudomonadati</taxon>
        <taxon>Pseudomonadota</taxon>
        <taxon>Alphaproteobacteria</taxon>
        <taxon>Hyphomicrobiales</taxon>
        <taxon>Phyllobacteriaceae</taxon>
        <taxon>Phyllobacterium</taxon>
    </lineage>
</organism>
<comment type="subcellular location">
    <subcellularLocation>
        <location evidence="1">Cell membrane</location>
        <topology evidence="1">Multi-pass membrane protein</topology>
    </subcellularLocation>
</comment>
<protein>
    <submittedName>
        <fullName evidence="9">Chain-length determining protein</fullName>
    </submittedName>
</protein>
<feature type="transmembrane region" description="Helical" evidence="7">
    <location>
        <begin position="27"/>
        <end position="48"/>
    </location>
</feature>
<keyword evidence="3 7" id="KW-0812">Transmembrane</keyword>